<name>A0A178M6U0_9CHLR</name>
<proteinExistence type="predicted"/>
<dbReference type="AlphaFoldDB" id="A0A178M6U0"/>
<evidence type="ECO:0000256" key="1">
    <source>
        <dbReference type="SAM" id="SignalP"/>
    </source>
</evidence>
<dbReference type="EMBL" id="LWQS01000070">
    <property type="protein sequence ID" value="OAN44246.1"/>
    <property type="molecule type" value="Genomic_DNA"/>
</dbReference>
<organism evidence="2 3">
    <name type="scientific">Chloroflexus islandicus</name>
    <dbReference type="NCBI Taxonomy" id="1707952"/>
    <lineage>
        <taxon>Bacteria</taxon>
        <taxon>Bacillati</taxon>
        <taxon>Chloroflexota</taxon>
        <taxon>Chloroflexia</taxon>
        <taxon>Chloroflexales</taxon>
        <taxon>Chloroflexineae</taxon>
        <taxon>Chloroflexaceae</taxon>
        <taxon>Chloroflexus</taxon>
    </lineage>
</organism>
<sequence length="171" mass="18186">MKRAMVLLAVLVMLLGACDLSDLPFMPEDPNAPCWFQWATRSLPDDAQAVQEALAAAGIGVREVSASGFGEVCVTSRGTVKGFGVQSEWVGVTLEVANLADRAALGDQLGLVMDTIDSVPHLVHNTSVQVTFQSPDAKADCAIDLRAAAQAYRDGIKGEQLLAQFWTCPLP</sequence>
<reference evidence="2 3" key="1">
    <citation type="submission" date="2016-04" db="EMBL/GenBank/DDBJ databases">
        <title>Chloroflexus islandicus sp. nov., a thermophilic filamentous anoxygenic phototrophic bacterium from geyser Strokkur (Iceland).</title>
        <authorList>
            <person name="Gaisin V.A."/>
            <person name="Kalashnikov A.M."/>
            <person name="Sukhacheva M.V."/>
            <person name="Grouzdev D.S."/>
            <person name="Ivanov T.M."/>
            <person name="Kuznetsov B."/>
            <person name="Gorlenko V.M."/>
        </authorList>
    </citation>
    <scope>NUCLEOTIDE SEQUENCE [LARGE SCALE GENOMIC DNA]</scope>
    <source>
        <strain evidence="3">isl-2</strain>
    </source>
</reference>
<comment type="caution">
    <text evidence="2">The sequence shown here is derived from an EMBL/GenBank/DDBJ whole genome shotgun (WGS) entry which is preliminary data.</text>
</comment>
<keyword evidence="1" id="KW-0732">Signal</keyword>
<evidence type="ECO:0000313" key="3">
    <source>
        <dbReference type="Proteomes" id="UP000078287"/>
    </source>
</evidence>
<evidence type="ECO:0000313" key="2">
    <source>
        <dbReference type="EMBL" id="OAN44246.1"/>
    </source>
</evidence>
<gene>
    <name evidence="2" type="ORF">A6A03_17350</name>
</gene>
<feature type="chain" id="PRO_5008091742" evidence="1">
    <location>
        <begin position="22"/>
        <end position="171"/>
    </location>
</feature>
<dbReference type="RefSeq" id="WP_066789542.1">
    <property type="nucleotide sequence ID" value="NZ_LWQS01000070.1"/>
</dbReference>
<accession>A0A178M6U0</accession>
<dbReference type="PROSITE" id="PS51257">
    <property type="entry name" value="PROKAR_LIPOPROTEIN"/>
    <property type="match status" value="1"/>
</dbReference>
<keyword evidence="3" id="KW-1185">Reference proteome</keyword>
<protein>
    <submittedName>
        <fullName evidence="2">Uncharacterized protein</fullName>
    </submittedName>
</protein>
<dbReference type="Proteomes" id="UP000078287">
    <property type="component" value="Unassembled WGS sequence"/>
</dbReference>
<feature type="signal peptide" evidence="1">
    <location>
        <begin position="1"/>
        <end position="21"/>
    </location>
</feature>